<dbReference type="Proteomes" id="UP000281553">
    <property type="component" value="Unassembled WGS sequence"/>
</dbReference>
<sequence length="192" mass="21761">MDKIVVSLFGTARWTDHLAGKSEDCAKHQLGRAAIHIRLRFPANSEDQEQVVRPVAWVICSSRGILDLRVKSFNHNIGSWVVHSRPDASATKKLEKDVEKAPTYRARSKQQIKPTPSRWYLGVLSRNTDSMPQRGSYETWACATLLPTLIFTASPSTTTLLELSQLVNHQSLLIHKDCFSPDKTDFPIYLRF</sequence>
<name>A0A3P7LE38_DIBLA</name>
<proteinExistence type="predicted"/>
<dbReference type="EMBL" id="UYRU01061471">
    <property type="protein sequence ID" value="VDN15114.1"/>
    <property type="molecule type" value="Genomic_DNA"/>
</dbReference>
<organism evidence="1 2">
    <name type="scientific">Dibothriocephalus latus</name>
    <name type="common">Fish tapeworm</name>
    <name type="synonym">Diphyllobothrium latum</name>
    <dbReference type="NCBI Taxonomy" id="60516"/>
    <lineage>
        <taxon>Eukaryota</taxon>
        <taxon>Metazoa</taxon>
        <taxon>Spiralia</taxon>
        <taxon>Lophotrochozoa</taxon>
        <taxon>Platyhelminthes</taxon>
        <taxon>Cestoda</taxon>
        <taxon>Eucestoda</taxon>
        <taxon>Diphyllobothriidea</taxon>
        <taxon>Diphyllobothriidae</taxon>
        <taxon>Dibothriocephalus</taxon>
    </lineage>
</organism>
<evidence type="ECO:0000313" key="2">
    <source>
        <dbReference type="Proteomes" id="UP000281553"/>
    </source>
</evidence>
<gene>
    <name evidence="1" type="ORF">DILT_LOCUS10945</name>
</gene>
<reference evidence="1 2" key="1">
    <citation type="submission" date="2018-11" db="EMBL/GenBank/DDBJ databases">
        <authorList>
            <consortium name="Pathogen Informatics"/>
        </authorList>
    </citation>
    <scope>NUCLEOTIDE SEQUENCE [LARGE SCALE GENOMIC DNA]</scope>
</reference>
<protein>
    <submittedName>
        <fullName evidence="1">Uncharacterized protein</fullName>
    </submittedName>
</protein>
<keyword evidence="2" id="KW-1185">Reference proteome</keyword>
<evidence type="ECO:0000313" key="1">
    <source>
        <dbReference type="EMBL" id="VDN15114.1"/>
    </source>
</evidence>
<dbReference type="AlphaFoldDB" id="A0A3P7LE38"/>
<accession>A0A3P7LE38</accession>